<dbReference type="Gene3D" id="2.60.40.10">
    <property type="entry name" value="Immunoglobulins"/>
    <property type="match status" value="1"/>
</dbReference>
<dbReference type="Pfam" id="PF01835">
    <property type="entry name" value="MG2"/>
    <property type="match status" value="1"/>
</dbReference>
<dbReference type="InterPro" id="IPR009048">
    <property type="entry name" value="A-macroglobulin_rcpt-bd"/>
</dbReference>
<dbReference type="VEuPathDB" id="VectorBase:MDOMA2_011462"/>
<dbReference type="OrthoDB" id="9998011at2759"/>
<dbReference type="Gene3D" id="6.20.50.160">
    <property type="match status" value="1"/>
</dbReference>
<evidence type="ECO:0000256" key="2">
    <source>
        <dbReference type="ARBA" id="ARBA00022859"/>
    </source>
</evidence>
<dbReference type="SMART" id="SM01361">
    <property type="entry name" value="A2M_recep"/>
    <property type="match status" value="1"/>
</dbReference>
<dbReference type="EnsemblMetazoa" id="MDOA016741-RA">
    <property type="protein sequence ID" value="MDOA016741-PA"/>
    <property type="gene ID" value="MDOA016741"/>
</dbReference>
<feature type="domain" description="Alpha-2-macroglobulin bait region" evidence="9">
    <location>
        <begin position="453"/>
        <end position="589"/>
    </location>
</feature>
<evidence type="ECO:0000256" key="3">
    <source>
        <dbReference type="ARBA" id="ARBA00022966"/>
    </source>
</evidence>
<evidence type="ECO:0000256" key="6">
    <source>
        <dbReference type="ARBA" id="ARBA00057615"/>
    </source>
</evidence>
<keyword evidence="4" id="KW-1015">Disulfide bond</keyword>
<comment type="subunit">
    <text evidence="7">Heterodimer of a TEP1-N chain and an TEP1-C chain non-covalently linked. Forms a complex composed of TEP1-N and TEP1-C heterodimer, LRIM1 and APL1C; the interaction stabilizes TEP1-N and TEP1-C heterodimer, prevents its binding to tissues while circulating in the hemolymph and protects the thioester bond from hydrolysis. Mature TEP1 and to a lesser extent full-length TEP1 interact with SPCLIP1; the interaction is induced by microbial infection.</text>
</comment>
<keyword evidence="5" id="KW-0325">Glycoprotein</keyword>
<dbReference type="Gene3D" id="2.60.40.1940">
    <property type="match status" value="1"/>
</dbReference>
<evidence type="ECO:0000256" key="8">
    <source>
        <dbReference type="ARBA" id="ARBA00078071"/>
    </source>
</evidence>
<dbReference type="InterPro" id="IPR047565">
    <property type="entry name" value="Alpha-macroglob_thiol-ester_cl"/>
</dbReference>
<dbReference type="Gene3D" id="2.20.130.20">
    <property type="match status" value="1"/>
</dbReference>
<dbReference type="InterPro" id="IPR013783">
    <property type="entry name" value="Ig-like_fold"/>
</dbReference>
<dbReference type="InterPro" id="IPR011626">
    <property type="entry name" value="Alpha-macroglobulin_TED"/>
</dbReference>
<dbReference type="GO" id="GO:0002376">
    <property type="term" value="P:immune system process"/>
    <property type="evidence" value="ECO:0007669"/>
    <property type="project" value="UniProtKB-KW"/>
</dbReference>
<dbReference type="Pfam" id="PF07703">
    <property type="entry name" value="A2M_BRD"/>
    <property type="match status" value="1"/>
</dbReference>
<dbReference type="FunFam" id="2.60.40.1930:FF:000001">
    <property type="entry name" value="CD109 isoform 3"/>
    <property type="match status" value="1"/>
</dbReference>
<dbReference type="Gene3D" id="1.50.10.20">
    <property type="match status" value="1"/>
</dbReference>
<proteinExistence type="predicted"/>
<dbReference type="Gene3D" id="2.60.40.690">
    <property type="entry name" value="Alpha-macroglobulin, receptor-binding domain"/>
    <property type="match status" value="1"/>
</dbReference>
<comment type="function">
    <text evidence="6">Binds covalently through a thioester bond to the pathogen surface resulting in pathogen clearance.</text>
</comment>
<dbReference type="Gene3D" id="2.60.40.1930">
    <property type="match status" value="2"/>
</dbReference>
<evidence type="ECO:0000259" key="10">
    <source>
        <dbReference type="SMART" id="SM01360"/>
    </source>
</evidence>
<evidence type="ECO:0000256" key="1">
    <source>
        <dbReference type="ARBA" id="ARBA00022729"/>
    </source>
</evidence>
<name>A0A1I8NKS4_MUSDO</name>
<dbReference type="InterPro" id="IPR011625">
    <property type="entry name" value="A2M_N_BRD"/>
</dbReference>
<protein>
    <recommendedName>
        <fullName evidence="8">TEP1-F</fullName>
    </recommendedName>
</protein>
<dbReference type="Pfam" id="PF17791">
    <property type="entry name" value="MG3"/>
    <property type="match status" value="1"/>
</dbReference>
<dbReference type="Pfam" id="PF07678">
    <property type="entry name" value="TED_complement"/>
    <property type="match status" value="1"/>
</dbReference>
<evidence type="ECO:0000259" key="9">
    <source>
        <dbReference type="SMART" id="SM01359"/>
    </source>
</evidence>
<dbReference type="Gene3D" id="2.60.40.2950">
    <property type="match status" value="1"/>
</dbReference>
<evidence type="ECO:0000256" key="7">
    <source>
        <dbReference type="ARBA" id="ARBA00063781"/>
    </source>
</evidence>
<dbReference type="InterPro" id="IPR050473">
    <property type="entry name" value="A2M/Complement_sys"/>
</dbReference>
<dbReference type="InterPro" id="IPR001599">
    <property type="entry name" value="Macroglobln_a2"/>
</dbReference>
<dbReference type="InterPro" id="IPR008930">
    <property type="entry name" value="Terpenoid_cyclase/PrenylTrfase"/>
</dbReference>
<dbReference type="GO" id="GO:0004866">
    <property type="term" value="F:endopeptidase inhibitor activity"/>
    <property type="evidence" value="ECO:0007669"/>
    <property type="project" value="InterPro"/>
</dbReference>
<dbReference type="InterPro" id="IPR019742">
    <property type="entry name" value="MacrogloblnA2_CS"/>
</dbReference>
<evidence type="ECO:0000256" key="4">
    <source>
        <dbReference type="ARBA" id="ARBA00023157"/>
    </source>
</evidence>
<dbReference type="VEuPathDB" id="VectorBase:MDOA016741"/>
<feature type="domain" description="Alpha-macroglobulin receptor-binding" evidence="11">
    <location>
        <begin position="1300"/>
        <end position="1390"/>
    </location>
</feature>
<accession>A0A1I8NKS4</accession>
<dbReference type="STRING" id="7370.A0A1I8NKS4"/>
<feature type="domain" description="Alpha-2-macroglobulin" evidence="10">
    <location>
        <begin position="689"/>
        <end position="779"/>
    </location>
</feature>
<dbReference type="Gene3D" id="2.60.120.1540">
    <property type="match status" value="1"/>
</dbReference>
<keyword evidence="2" id="KW-0391">Immunity</keyword>
<dbReference type="SUPFAM" id="SSF48239">
    <property type="entry name" value="Terpenoid cyclases/Protein prenyltransferases"/>
    <property type="match status" value="1"/>
</dbReference>
<dbReference type="PANTHER" id="PTHR11412:SF136">
    <property type="entry name" value="CD109 ANTIGEN"/>
    <property type="match status" value="1"/>
</dbReference>
<dbReference type="InterPro" id="IPR041555">
    <property type="entry name" value="MG3"/>
</dbReference>
<dbReference type="SMART" id="SM01359">
    <property type="entry name" value="A2M_N_2"/>
    <property type="match status" value="1"/>
</dbReference>
<evidence type="ECO:0000259" key="11">
    <source>
        <dbReference type="SMART" id="SM01361"/>
    </source>
</evidence>
<dbReference type="SMART" id="SM01360">
    <property type="entry name" value="A2M"/>
    <property type="match status" value="1"/>
</dbReference>
<dbReference type="Pfam" id="PF00207">
    <property type="entry name" value="A2M"/>
    <property type="match status" value="1"/>
</dbReference>
<reference evidence="12" key="1">
    <citation type="submission" date="2020-05" db="UniProtKB">
        <authorList>
            <consortium name="EnsemblMetazoa"/>
        </authorList>
    </citation>
    <scope>IDENTIFICATION</scope>
    <source>
        <strain evidence="12">Aabys</strain>
    </source>
</reference>
<dbReference type="GO" id="GO:0005615">
    <property type="term" value="C:extracellular space"/>
    <property type="evidence" value="ECO:0007669"/>
    <property type="project" value="InterPro"/>
</dbReference>
<sequence length="1392" mass="157247">MESEKPQDGDINTEPPKSYYTIVAPGTIQADLDYAVTVTLHKHTGPITVQITLSGPSCNENRTLELQPQSSQMAIFKVPSQLADGTYELIVEGTQGLVFRESSKLIFRNCLHQIYIQTDKATYKPGDLVLYRLLALDRNLKPANFSDPVDLVIRDGASNQIKQVKDLKFNKGVYRGEFQLSDQPVLGKWSIDVNAGRDSLMKLGKSFEVAKYVLPKFSVEIETEREIAILDKQIKVTVLSNYTYGQPVRGKLQVIAKLKQYCQLLGCAEKTIDFNGKADVEFDFMEDLGLQHPTEDEYGDWQIHLKAVVLEAFTDIQQSSTTEVNLRRSRYKITLLDYRPEYELNKPFEIRAAVKYLNNRPVTNAKRPVQLIISQDYVTNFQAKDHDLFFQSEINPDGIVVFTVTIAEDKDYSWMTFRFEEEVQSEYGLYLKPAAAAAASDEVTSTETYELPLELNLQTETPQLGEELLIEVKSNAPLLNFVYFIIARGKIVQHKMVNLSGTSKCYSLQVMATFDMVPVAYVFAYLIDQAGEFHHCHVVIRFEKVFQNPLNIIPSLEETKPGAELTLSIETDPESLVGLMAVDQSVLLLQSGNDFNDVHIYHGLIIYESRLHVEDVWAMPYPGKRCGLVALTNAFQKKPKRKIRCRAMKCKESVARQDMEFAEDELRDRERSLDEDTCIAPVRKNFVETWIFDDIECASGRTAFTKTIPDTITSWIITGFSINEKTGFGMTDEATKVRVFQPFFVSTNLPYSIKRGEVVSIPIVVFNYTAGDLQAVVTMENDLNEYDFMEDTNNAQMLSKKILIPSNGSETVNFKIKPKIVGEVMLKIKAITPLAGDVVHQKLNVEPEGVTQHKNVAHFINLSEQGQTTEHILKAIIPQDRVDDSEYLEFTVVGDILGPTIKNIDQLIRMPYGCGEQNMMNFVPNILVVKYLNAIGRDMPGLMEKAKKYMETGYQKELTYKHGNGAFSTFGEGSSEANSWLTAYVARSFIQARNLITIDEKIIEDALQYLLGTQKDNGQFPQTGELFHSSNQNELGVSAFILMAFLEDKVYALKYATAVERSLQYLANNVQTEDNIYSLALILFVFQKTKHPLTNQVNEKIQQKSKFENNLKWWSNSTEYNNNNIEVTSYILQSMLEMEAQQLGDIVPIIKWLISQRNNLGGFDSTQDTVVGLKALVAFAEKFSSTGGDGGENLKIHYKGLDEAGVETTLGSFAVDRENSFILQSYLLPKSTRQLSLTASGQKGASALLQLSYQYNVNVPEQEPNFHIEYTAKTTPVPGQFAMNVSVEYKPHYSVEAKESNMAVMEISLPSGYITHIDNLAAIQNDPRVQRVETKNDDTIIVIYFERLVVGEQSSFDIFANKSHAVDNLKPSPITIYDYYNTNQRATVLYQK</sequence>
<keyword evidence="3" id="KW-0882">Thioester bond</keyword>
<dbReference type="InterPro" id="IPR036595">
    <property type="entry name" value="A-macroglobulin_rcpt-bd_sf"/>
</dbReference>
<gene>
    <name evidence="12" type="primary">105261536</name>
</gene>
<dbReference type="SMART" id="SM01419">
    <property type="entry name" value="Thiol-ester_cl"/>
    <property type="match status" value="1"/>
</dbReference>
<dbReference type="FunFam" id="2.60.40.10:FF:000155">
    <property type="entry name" value="complement C3 isoform X1"/>
    <property type="match status" value="1"/>
</dbReference>
<dbReference type="PROSITE" id="PS00477">
    <property type="entry name" value="ALPHA_2_MACROGLOBULIN"/>
    <property type="match status" value="1"/>
</dbReference>
<dbReference type="PANTHER" id="PTHR11412">
    <property type="entry name" value="MACROGLOBULIN / COMPLEMENT"/>
    <property type="match status" value="1"/>
</dbReference>
<organism evidence="12">
    <name type="scientific">Musca domestica</name>
    <name type="common">House fly</name>
    <dbReference type="NCBI Taxonomy" id="7370"/>
    <lineage>
        <taxon>Eukaryota</taxon>
        <taxon>Metazoa</taxon>
        <taxon>Ecdysozoa</taxon>
        <taxon>Arthropoda</taxon>
        <taxon>Hexapoda</taxon>
        <taxon>Insecta</taxon>
        <taxon>Pterygota</taxon>
        <taxon>Neoptera</taxon>
        <taxon>Endopterygota</taxon>
        <taxon>Diptera</taxon>
        <taxon>Brachycera</taxon>
        <taxon>Muscomorpha</taxon>
        <taxon>Muscoidea</taxon>
        <taxon>Muscidae</taxon>
        <taxon>Musca</taxon>
    </lineage>
</organism>
<evidence type="ECO:0000313" key="12">
    <source>
        <dbReference type="EnsemblMetazoa" id="MDOA016741-PA"/>
    </source>
</evidence>
<dbReference type="SUPFAM" id="SSF49410">
    <property type="entry name" value="Alpha-macroglobulin receptor domain"/>
    <property type="match status" value="1"/>
</dbReference>
<dbReference type="InterPro" id="IPR002890">
    <property type="entry name" value="MG2"/>
</dbReference>
<keyword evidence="1" id="KW-0732">Signal</keyword>
<evidence type="ECO:0000256" key="5">
    <source>
        <dbReference type="ARBA" id="ARBA00023180"/>
    </source>
</evidence>
<dbReference type="Pfam" id="PF07677">
    <property type="entry name" value="A2M_recep"/>
    <property type="match status" value="1"/>
</dbReference>